<dbReference type="AlphaFoldDB" id="A0A923HGY7"/>
<dbReference type="Proteomes" id="UP000634011">
    <property type="component" value="Unassembled WGS sequence"/>
</dbReference>
<gene>
    <name evidence="2" type="ORF">H8K32_15670</name>
</gene>
<dbReference type="InterPro" id="IPR036513">
    <property type="entry name" value="STAS_dom_sf"/>
</dbReference>
<dbReference type="SUPFAM" id="SSF52091">
    <property type="entry name" value="SpoIIaa-like"/>
    <property type="match status" value="1"/>
</dbReference>
<dbReference type="EMBL" id="JACOFV010000015">
    <property type="protein sequence ID" value="MBC3863544.1"/>
    <property type="molecule type" value="Genomic_DNA"/>
</dbReference>
<dbReference type="CDD" id="cd07043">
    <property type="entry name" value="STAS_anti-anti-sigma_factors"/>
    <property type="match status" value="1"/>
</dbReference>
<evidence type="ECO:0000313" key="3">
    <source>
        <dbReference type="Proteomes" id="UP000634011"/>
    </source>
</evidence>
<name>A0A923HGY7_9BURK</name>
<dbReference type="PANTHER" id="PTHR35849">
    <property type="entry name" value="BLR2341 PROTEIN"/>
    <property type="match status" value="1"/>
</dbReference>
<dbReference type="PROSITE" id="PS50801">
    <property type="entry name" value="STAS"/>
    <property type="match status" value="1"/>
</dbReference>
<dbReference type="RefSeq" id="WP_186913488.1">
    <property type="nucleotide sequence ID" value="NZ_JACOFV010000015.1"/>
</dbReference>
<dbReference type="InterPro" id="IPR052746">
    <property type="entry name" value="MlaB_ABC_Transporter"/>
</dbReference>
<reference evidence="2" key="1">
    <citation type="submission" date="2020-08" db="EMBL/GenBank/DDBJ databases">
        <title>Novel species isolated from subtropical streams in China.</title>
        <authorList>
            <person name="Lu H."/>
        </authorList>
    </citation>
    <scope>NUCLEOTIDE SEQUENCE</scope>
    <source>
        <strain evidence="2">KACC 12607</strain>
    </source>
</reference>
<organism evidence="2 3">
    <name type="scientific">Undibacterium jejuense</name>
    <dbReference type="NCBI Taxonomy" id="1344949"/>
    <lineage>
        <taxon>Bacteria</taxon>
        <taxon>Pseudomonadati</taxon>
        <taxon>Pseudomonadota</taxon>
        <taxon>Betaproteobacteria</taxon>
        <taxon>Burkholderiales</taxon>
        <taxon>Oxalobacteraceae</taxon>
        <taxon>Undibacterium</taxon>
    </lineage>
</organism>
<keyword evidence="3" id="KW-1185">Reference proteome</keyword>
<dbReference type="InterPro" id="IPR002645">
    <property type="entry name" value="STAS_dom"/>
</dbReference>
<evidence type="ECO:0000313" key="2">
    <source>
        <dbReference type="EMBL" id="MBC3863544.1"/>
    </source>
</evidence>
<dbReference type="Pfam" id="PF13466">
    <property type="entry name" value="STAS_2"/>
    <property type="match status" value="1"/>
</dbReference>
<accession>A0A923HGY7</accession>
<proteinExistence type="predicted"/>
<dbReference type="Gene3D" id="3.30.750.24">
    <property type="entry name" value="STAS domain"/>
    <property type="match status" value="1"/>
</dbReference>
<protein>
    <submittedName>
        <fullName evidence="2">STAS domain-containing protein</fullName>
    </submittedName>
</protein>
<comment type="caution">
    <text evidence="2">The sequence shown here is derived from an EMBL/GenBank/DDBJ whole genome shotgun (WGS) entry which is preliminary data.</text>
</comment>
<dbReference type="InterPro" id="IPR058548">
    <property type="entry name" value="MlaB-like_STAS"/>
</dbReference>
<dbReference type="PANTHER" id="PTHR35849:SF2">
    <property type="entry name" value="BLR2341 PROTEIN"/>
    <property type="match status" value="1"/>
</dbReference>
<feature type="domain" description="STAS" evidence="1">
    <location>
        <begin position="1"/>
        <end position="97"/>
    </location>
</feature>
<evidence type="ECO:0000259" key="1">
    <source>
        <dbReference type="PROSITE" id="PS50801"/>
    </source>
</evidence>
<sequence length="97" mass="10928">MISQSIEGELTIYTAAIEKQRLINFLDSEVGPDRELELNLSQVSEMDTAGLQVLILMKNEARRRGKVLHYVMHSKAVLDILEISNMTAHFGDQVVLT</sequence>